<dbReference type="InterPro" id="IPR017937">
    <property type="entry name" value="Thioredoxin_CS"/>
</dbReference>
<dbReference type="Proteomes" id="UP001595526">
    <property type="component" value="Unassembled WGS sequence"/>
</dbReference>
<dbReference type="SUPFAM" id="SSF52833">
    <property type="entry name" value="Thioredoxin-like"/>
    <property type="match status" value="1"/>
</dbReference>
<gene>
    <name evidence="6" type="ORF">ACFOET_20010</name>
</gene>
<dbReference type="PROSITE" id="PS51352">
    <property type="entry name" value="THIOREDOXIN_2"/>
    <property type="match status" value="1"/>
</dbReference>
<keyword evidence="2" id="KW-0201">Cytochrome c-type biogenesis</keyword>
<protein>
    <submittedName>
        <fullName evidence="6">Redoxin domain-containing protein</fullName>
    </submittedName>
</protein>
<dbReference type="Gene3D" id="3.40.30.10">
    <property type="entry name" value="Glutaredoxin"/>
    <property type="match status" value="1"/>
</dbReference>
<dbReference type="Pfam" id="PF00578">
    <property type="entry name" value="AhpC-TSA"/>
    <property type="match status" value="1"/>
</dbReference>
<dbReference type="PANTHER" id="PTHR42852:SF6">
    <property type="entry name" value="THIOL:DISULFIDE INTERCHANGE PROTEIN DSBE"/>
    <property type="match status" value="1"/>
</dbReference>
<evidence type="ECO:0000313" key="7">
    <source>
        <dbReference type="Proteomes" id="UP001595526"/>
    </source>
</evidence>
<name>A0ABV7JSD5_9SPHI</name>
<reference evidence="7" key="1">
    <citation type="journal article" date="2019" name="Int. J. Syst. Evol. Microbiol.">
        <title>The Global Catalogue of Microorganisms (GCM) 10K type strain sequencing project: providing services to taxonomists for standard genome sequencing and annotation.</title>
        <authorList>
            <consortium name="The Broad Institute Genomics Platform"/>
            <consortium name="The Broad Institute Genome Sequencing Center for Infectious Disease"/>
            <person name="Wu L."/>
            <person name="Ma J."/>
        </authorList>
    </citation>
    <scope>NUCLEOTIDE SEQUENCE [LARGE SCALE GENOMIC DNA]</scope>
    <source>
        <strain evidence="7">KCTC 52416</strain>
    </source>
</reference>
<dbReference type="PANTHER" id="PTHR42852">
    <property type="entry name" value="THIOL:DISULFIDE INTERCHANGE PROTEIN DSBE"/>
    <property type="match status" value="1"/>
</dbReference>
<evidence type="ECO:0000256" key="1">
    <source>
        <dbReference type="ARBA" id="ARBA00004196"/>
    </source>
</evidence>
<evidence type="ECO:0000313" key="6">
    <source>
        <dbReference type="EMBL" id="MFC3199915.1"/>
    </source>
</evidence>
<keyword evidence="7" id="KW-1185">Reference proteome</keyword>
<dbReference type="CDD" id="cd02966">
    <property type="entry name" value="TlpA_like_family"/>
    <property type="match status" value="1"/>
</dbReference>
<evidence type="ECO:0000256" key="3">
    <source>
        <dbReference type="ARBA" id="ARBA00023157"/>
    </source>
</evidence>
<dbReference type="InterPro" id="IPR036249">
    <property type="entry name" value="Thioredoxin-like_sf"/>
</dbReference>
<keyword evidence="4" id="KW-0676">Redox-active center</keyword>
<evidence type="ECO:0000259" key="5">
    <source>
        <dbReference type="PROSITE" id="PS51352"/>
    </source>
</evidence>
<feature type="domain" description="Thioredoxin" evidence="5">
    <location>
        <begin position="581"/>
        <end position="722"/>
    </location>
</feature>
<keyword evidence="3" id="KW-1015">Disulfide bond</keyword>
<dbReference type="InterPro" id="IPR013766">
    <property type="entry name" value="Thioredoxin_domain"/>
</dbReference>
<dbReference type="RefSeq" id="WP_379026002.1">
    <property type="nucleotide sequence ID" value="NZ_JBHRTA010000061.1"/>
</dbReference>
<dbReference type="PROSITE" id="PS00194">
    <property type="entry name" value="THIOREDOXIN_1"/>
    <property type="match status" value="1"/>
</dbReference>
<sequence length="723" mass="81480">MRTLLITIVTALLYVPNQVWGQPLKLAKNRPVYYEWSQKVWMNDEEIKNGSKSMAFRLIARTDNGGYKLEGRLMHERDKVASMDTGDPGNINTNNPAFLLPMALLDKPFTVLLHADGRLDTAIGMQQHLDEQLQHWQIAAETQDHLVNNLNMYTMFIRSCFPGRGEEDHMRTSETSRWLNKRSGLLDSMVSRTQDTDTLPDGTYASVRQELRLVKVTDPEVPAPLDTAWVNMMVEGSYWSDKLKKEAAFDSVAVVAYRDRYGDRFGADNVYRLTMLHLYQAITDYGGYHALIKTVPNSLLAGTHHMHNKLQNIYREDVDSAYALIKLMELSRLESLQDWIQHSFAQAFRPGHPNPAAGAVPLLARMLADSTLAADFKPLGQGVRAMDRAQDTAVLRQIAHEQLAADSADWLRGNPGRYNLLVYDLLRDAGQQAVADTLIRYTTMRLKAVVDTAPAEGPKANEKFLAQHLLAHALYLQYRDFQTADSARALTYLAQAASYAPKGPHEQSYGSFYDGAFLKSKHSYQFDYIEALIARGKRQEVKQLLIQTLLADPQQLGRIRELHDQSLPDTDFVTFFAEDMVASWPEAPDFVLNDLEEQPVTLERYRGNWLVLDFWGTWCGPCVEEMPSLDAFYRSEMTTGKLAGAQLLAIACYDTPAKVGKFMAETGYAIPVALSDGKVQNAYKISGYPTKVVISPTGRMMQFRYGADWKAVLAQFVELYPGG</sequence>
<accession>A0ABV7JSD5</accession>
<organism evidence="6 7">
    <name type="scientific">Parapedobacter deserti</name>
    <dbReference type="NCBI Taxonomy" id="1912957"/>
    <lineage>
        <taxon>Bacteria</taxon>
        <taxon>Pseudomonadati</taxon>
        <taxon>Bacteroidota</taxon>
        <taxon>Sphingobacteriia</taxon>
        <taxon>Sphingobacteriales</taxon>
        <taxon>Sphingobacteriaceae</taxon>
        <taxon>Parapedobacter</taxon>
    </lineage>
</organism>
<evidence type="ECO:0000256" key="4">
    <source>
        <dbReference type="ARBA" id="ARBA00023284"/>
    </source>
</evidence>
<evidence type="ECO:0000256" key="2">
    <source>
        <dbReference type="ARBA" id="ARBA00022748"/>
    </source>
</evidence>
<comment type="subcellular location">
    <subcellularLocation>
        <location evidence="1">Cell envelope</location>
    </subcellularLocation>
</comment>
<dbReference type="InterPro" id="IPR050553">
    <property type="entry name" value="Thioredoxin_ResA/DsbE_sf"/>
</dbReference>
<proteinExistence type="predicted"/>
<comment type="caution">
    <text evidence="6">The sequence shown here is derived from an EMBL/GenBank/DDBJ whole genome shotgun (WGS) entry which is preliminary data.</text>
</comment>
<dbReference type="EMBL" id="JBHRTA010000061">
    <property type="protein sequence ID" value="MFC3199915.1"/>
    <property type="molecule type" value="Genomic_DNA"/>
</dbReference>
<dbReference type="InterPro" id="IPR000866">
    <property type="entry name" value="AhpC/TSA"/>
</dbReference>